<dbReference type="InterPro" id="IPR046773">
    <property type="entry name" value="DOCKER_Lobe_C"/>
</dbReference>
<protein>
    <submittedName>
        <fullName evidence="4">Dedicator of cytokinesis protein 10</fullName>
    </submittedName>
</protein>
<comment type="similarity">
    <text evidence="2">Belongs to the DOCK family.</text>
</comment>
<dbReference type="PANTHER" id="PTHR23317:SF26">
    <property type="entry name" value="ZIZIMIN, ISOFORM K"/>
    <property type="match status" value="1"/>
</dbReference>
<reference evidence="4 5" key="1">
    <citation type="journal article" date="2014" name="Genome Biol. Evol.">
        <title>The genome of the myxosporean Thelohanellus kitauei shows adaptations to nutrient acquisition within its fish host.</title>
        <authorList>
            <person name="Yang Y."/>
            <person name="Xiong J."/>
            <person name="Zhou Z."/>
            <person name="Huo F."/>
            <person name="Miao W."/>
            <person name="Ran C."/>
            <person name="Liu Y."/>
            <person name="Zhang J."/>
            <person name="Feng J."/>
            <person name="Wang M."/>
            <person name="Wang M."/>
            <person name="Wang L."/>
            <person name="Yao B."/>
        </authorList>
    </citation>
    <scope>NUCLEOTIDE SEQUENCE [LARGE SCALE GENOMIC DNA]</scope>
    <source>
        <strain evidence="4">Wuqing</strain>
    </source>
</reference>
<gene>
    <name evidence="4" type="ORF">RF11_12660</name>
</gene>
<keyword evidence="5" id="KW-1185">Reference proteome</keyword>
<dbReference type="InterPro" id="IPR046769">
    <property type="entry name" value="DOCKER_Lobe_A"/>
</dbReference>
<dbReference type="GO" id="GO:0007264">
    <property type="term" value="P:small GTPase-mediated signal transduction"/>
    <property type="evidence" value="ECO:0007669"/>
    <property type="project" value="InterPro"/>
</dbReference>
<keyword evidence="1" id="KW-0344">Guanine-nucleotide releasing factor</keyword>
<feature type="domain" description="DOCKER" evidence="3">
    <location>
        <begin position="59"/>
        <end position="481"/>
    </location>
</feature>
<dbReference type="InterPro" id="IPR043161">
    <property type="entry name" value="DOCK_C_lobe_A"/>
</dbReference>
<dbReference type="GO" id="GO:0005085">
    <property type="term" value="F:guanyl-nucleotide exchange factor activity"/>
    <property type="evidence" value="ECO:0007669"/>
    <property type="project" value="UniProtKB-KW"/>
</dbReference>
<dbReference type="OrthoDB" id="47328at2759"/>
<dbReference type="Proteomes" id="UP000031668">
    <property type="component" value="Unassembled WGS sequence"/>
</dbReference>
<evidence type="ECO:0000313" key="5">
    <source>
        <dbReference type="Proteomes" id="UP000031668"/>
    </source>
</evidence>
<dbReference type="InterPro" id="IPR027357">
    <property type="entry name" value="DOCKER_dom"/>
</dbReference>
<dbReference type="PANTHER" id="PTHR23317">
    <property type="entry name" value="DEDICATOR OF CYTOKINESIS DOCK"/>
    <property type="match status" value="1"/>
</dbReference>
<accession>A0A0C2N790</accession>
<evidence type="ECO:0000256" key="1">
    <source>
        <dbReference type="ARBA" id="ARBA00022658"/>
    </source>
</evidence>
<name>A0A0C2N790_THEKT</name>
<dbReference type="AlphaFoldDB" id="A0A0C2N790"/>
<dbReference type="InterPro" id="IPR026791">
    <property type="entry name" value="DOCK"/>
</dbReference>
<dbReference type="EMBL" id="JWZT01002281">
    <property type="protein sequence ID" value="KII69777.1"/>
    <property type="molecule type" value="Genomic_DNA"/>
</dbReference>
<comment type="caution">
    <text evidence="4">The sequence shown here is derived from an EMBL/GenBank/DDBJ whole genome shotgun (WGS) entry which is preliminary data.</text>
</comment>
<dbReference type="InterPro" id="IPR046770">
    <property type="entry name" value="DOCKER_Lobe_B"/>
</dbReference>
<dbReference type="PROSITE" id="PS51651">
    <property type="entry name" value="DOCKER"/>
    <property type="match status" value="1"/>
</dbReference>
<dbReference type="Pfam" id="PF20421">
    <property type="entry name" value="DHR-2_Lobe_C"/>
    <property type="match status" value="1"/>
</dbReference>
<dbReference type="Pfam" id="PF06920">
    <property type="entry name" value="DHR-2_Lobe_A"/>
    <property type="match status" value="1"/>
</dbReference>
<organism evidence="4 5">
    <name type="scientific">Thelohanellus kitauei</name>
    <name type="common">Myxosporean</name>
    <dbReference type="NCBI Taxonomy" id="669202"/>
    <lineage>
        <taxon>Eukaryota</taxon>
        <taxon>Metazoa</taxon>
        <taxon>Cnidaria</taxon>
        <taxon>Myxozoa</taxon>
        <taxon>Myxosporea</taxon>
        <taxon>Bivalvulida</taxon>
        <taxon>Platysporina</taxon>
        <taxon>Myxobolidae</taxon>
        <taxon>Thelohanellus</taxon>
    </lineage>
</organism>
<dbReference type="InterPro" id="IPR043162">
    <property type="entry name" value="DOCK_C_lobe_C"/>
</dbReference>
<dbReference type="OMA" id="SDENTHC"/>
<dbReference type="Gene3D" id="1.25.40.410">
    <property type="match status" value="1"/>
</dbReference>
<evidence type="ECO:0000259" key="3">
    <source>
        <dbReference type="PROSITE" id="PS51651"/>
    </source>
</evidence>
<evidence type="ECO:0000256" key="2">
    <source>
        <dbReference type="PROSITE-ProRule" id="PRU00984"/>
    </source>
</evidence>
<dbReference type="Pfam" id="PF20422">
    <property type="entry name" value="DHR-2_Lobe_B"/>
    <property type="match status" value="1"/>
</dbReference>
<proteinExistence type="inferred from homology"/>
<dbReference type="Gene3D" id="1.20.58.740">
    <property type="match status" value="1"/>
</dbReference>
<evidence type="ECO:0000313" key="4">
    <source>
        <dbReference type="EMBL" id="KII69777.1"/>
    </source>
</evidence>
<sequence length="492" mass="56296">MKGLWETVKKDTVLSTGEFAGEISDLTKRVKNIVRLTLRFTKLESDPESLIDAHCSIAKSFSGVPELRQMWIEKVSKLHDRYQNFSEAGMCHVLIAAIMSMTLKRKGIIPEGPAIFKNVTPNISVNDVNFKEDALSDENTHCVSTFITQINIACDFFFKAERYELLPDLCKIIIPLLEKEDNYKGLADTYIKLKNTYEKIIERAHKRFLGTYYRVSFYGHGFKEEHGCGYIYKEPKLTYLPEVVQRLKNIYSPSCPNLTIVQESTKLRWKELDHESNYIQINAVKPNYMDKTQDSKSQFLSHHNIGSFIMETPFSLTGKAHGQVTDQCKRITVFTTAQTFPSIKKRILILKKEVSELSPIEVAIEEMSAQVHGLKMLIDSEKIDKVQLELKLQGSISTTVNAGPLAYAEAFLKTEVRSKFEKNLIAKLISIFKQFLDACEKALEIYAINISDVQIPVLKRYRDDLASFQKDIFKILDIQPKPHQQSTVETII</sequence>